<keyword evidence="4" id="KW-0645">Protease</keyword>
<keyword evidence="14" id="KW-1185">Reference proteome</keyword>
<dbReference type="CDD" id="cd23081">
    <property type="entry name" value="cpPDZ_EcRseP-like"/>
    <property type="match status" value="1"/>
</dbReference>
<feature type="transmembrane region" description="Helical" evidence="11">
    <location>
        <begin position="57"/>
        <end position="77"/>
    </location>
</feature>
<dbReference type="SUPFAM" id="SSF50156">
    <property type="entry name" value="PDZ domain-like"/>
    <property type="match status" value="1"/>
</dbReference>
<dbReference type="InterPro" id="IPR004387">
    <property type="entry name" value="Pept_M50_Zn"/>
</dbReference>
<evidence type="ECO:0000313" key="13">
    <source>
        <dbReference type="EMBL" id="WXB14447.1"/>
    </source>
</evidence>
<protein>
    <submittedName>
        <fullName evidence="13">M50 family metallopeptidase</fullName>
    </submittedName>
</protein>
<evidence type="ECO:0000313" key="14">
    <source>
        <dbReference type="Proteomes" id="UP001370348"/>
    </source>
</evidence>
<dbReference type="PANTHER" id="PTHR42837:SF2">
    <property type="entry name" value="MEMBRANE METALLOPROTEASE ARASP2, CHLOROPLASTIC-RELATED"/>
    <property type="match status" value="1"/>
</dbReference>
<evidence type="ECO:0000256" key="4">
    <source>
        <dbReference type="ARBA" id="ARBA00022670"/>
    </source>
</evidence>
<dbReference type="SMART" id="SM00228">
    <property type="entry name" value="PDZ"/>
    <property type="match status" value="1"/>
</dbReference>
<evidence type="ECO:0000256" key="6">
    <source>
        <dbReference type="ARBA" id="ARBA00022801"/>
    </source>
</evidence>
<feature type="domain" description="PDZ" evidence="12">
    <location>
        <begin position="115"/>
        <end position="187"/>
    </location>
</feature>
<dbReference type="InterPro" id="IPR001478">
    <property type="entry name" value="PDZ"/>
</dbReference>
<reference evidence="13 14" key="1">
    <citation type="submission" date="2021-12" db="EMBL/GenBank/DDBJ databases">
        <title>Discovery of the Pendulisporaceae a myxobacterial family with distinct sporulation behavior and unique specialized metabolism.</title>
        <authorList>
            <person name="Garcia R."/>
            <person name="Popoff A."/>
            <person name="Bader C.D."/>
            <person name="Loehr J."/>
            <person name="Walesch S."/>
            <person name="Walt C."/>
            <person name="Boldt J."/>
            <person name="Bunk B."/>
            <person name="Haeckl F.J.F.P.J."/>
            <person name="Gunesch A.P."/>
            <person name="Birkelbach J."/>
            <person name="Nuebel U."/>
            <person name="Pietschmann T."/>
            <person name="Bach T."/>
            <person name="Mueller R."/>
        </authorList>
    </citation>
    <scope>NUCLEOTIDE SEQUENCE [LARGE SCALE GENOMIC DNA]</scope>
    <source>
        <strain evidence="13 14">MSr11954</strain>
    </source>
</reference>
<dbReference type="InterPro" id="IPR008915">
    <property type="entry name" value="Peptidase_M50"/>
</dbReference>
<evidence type="ECO:0000256" key="2">
    <source>
        <dbReference type="ARBA" id="ARBA00004141"/>
    </source>
</evidence>
<evidence type="ECO:0000256" key="8">
    <source>
        <dbReference type="ARBA" id="ARBA00022989"/>
    </source>
</evidence>
<feature type="transmembrane region" description="Helical" evidence="11">
    <location>
        <begin position="97"/>
        <end position="122"/>
    </location>
</feature>
<dbReference type="InterPro" id="IPR036034">
    <property type="entry name" value="PDZ_sf"/>
</dbReference>
<dbReference type="Gene3D" id="2.30.42.10">
    <property type="match status" value="1"/>
</dbReference>
<sequence length="353" mass="37867">MSVAHNLIAALGLAVLMVVHEGGHYLAARRYGMRVIRFSIGFGPTIWKHRPKGSPTVFQVAIIPFLAYVQIAGMNPYEEQDPKDTGSYANAPLWGRIVTIAAGPLANYFFASVLMFIGFLIAGRTDVDDQSMHITVMQESPAAAAGMRDNDKIVAVNGEAIHNWDELRQAVGKHAGEPIDVTIERDGQTEIKHPTVAAKGEKSKSGDSIEGKILIGTPVRVTKIGVGQAALLSVTEPPKVVYELVKGLGLWITGKTKAELSGPVGIVRTVGGAVERGAGDTFKLLGMLSAYLGGFNLLPIPALDGGRLLFLLFEATSRRKPDAKIEARIHAVGLLLMLGLIAFVTYSEIMPKH</sequence>
<evidence type="ECO:0000256" key="1">
    <source>
        <dbReference type="ARBA" id="ARBA00001947"/>
    </source>
</evidence>
<evidence type="ECO:0000256" key="7">
    <source>
        <dbReference type="ARBA" id="ARBA00022833"/>
    </source>
</evidence>
<keyword evidence="6" id="KW-0378">Hydrolase</keyword>
<dbReference type="RefSeq" id="WP_394824067.1">
    <property type="nucleotide sequence ID" value="NZ_CP089984.1"/>
</dbReference>
<keyword evidence="7" id="KW-0862">Zinc</keyword>
<evidence type="ECO:0000256" key="11">
    <source>
        <dbReference type="SAM" id="Phobius"/>
    </source>
</evidence>
<accession>A0ABZ2LUM3</accession>
<keyword evidence="10 11" id="KW-0472">Membrane</keyword>
<evidence type="ECO:0000256" key="5">
    <source>
        <dbReference type="ARBA" id="ARBA00022692"/>
    </source>
</evidence>
<comment type="cofactor">
    <cofactor evidence="1">
        <name>Zn(2+)</name>
        <dbReference type="ChEBI" id="CHEBI:29105"/>
    </cofactor>
</comment>
<organism evidence="13 14">
    <name type="scientific">Pendulispora albinea</name>
    <dbReference type="NCBI Taxonomy" id="2741071"/>
    <lineage>
        <taxon>Bacteria</taxon>
        <taxon>Pseudomonadati</taxon>
        <taxon>Myxococcota</taxon>
        <taxon>Myxococcia</taxon>
        <taxon>Myxococcales</taxon>
        <taxon>Sorangiineae</taxon>
        <taxon>Pendulisporaceae</taxon>
        <taxon>Pendulispora</taxon>
    </lineage>
</organism>
<name>A0ABZ2LUM3_9BACT</name>
<evidence type="ECO:0000256" key="3">
    <source>
        <dbReference type="ARBA" id="ARBA00007931"/>
    </source>
</evidence>
<evidence type="ECO:0000256" key="10">
    <source>
        <dbReference type="ARBA" id="ARBA00023136"/>
    </source>
</evidence>
<evidence type="ECO:0000259" key="12">
    <source>
        <dbReference type="SMART" id="SM00228"/>
    </source>
</evidence>
<evidence type="ECO:0000256" key="9">
    <source>
        <dbReference type="ARBA" id="ARBA00023049"/>
    </source>
</evidence>
<dbReference type="CDD" id="cd06163">
    <property type="entry name" value="S2P-M50_PDZ_RseP-like"/>
    <property type="match status" value="1"/>
</dbReference>
<dbReference type="InterPro" id="IPR041489">
    <property type="entry name" value="PDZ_6"/>
</dbReference>
<dbReference type="PANTHER" id="PTHR42837">
    <property type="entry name" value="REGULATOR OF SIGMA-E PROTEASE RSEP"/>
    <property type="match status" value="1"/>
</dbReference>
<comment type="similarity">
    <text evidence="3">Belongs to the peptidase M50B family.</text>
</comment>
<keyword evidence="9" id="KW-0482">Metalloprotease</keyword>
<keyword evidence="5 11" id="KW-0812">Transmembrane</keyword>
<dbReference type="Pfam" id="PF17820">
    <property type="entry name" value="PDZ_6"/>
    <property type="match status" value="1"/>
</dbReference>
<dbReference type="Proteomes" id="UP001370348">
    <property type="component" value="Chromosome"/>
</dbReference>
<feature type="transmembrane region" description="Helical" evidence="11">
    <location>
        <begin position="6"/>
        <end position="27"/>
    </location>
</feature>
<dbReference type="EMBL" id="CP089984">
    <property type="protein sequence ID" value="WXB14447.1"/>
    <property type="molecule type" value="Genomic_DNA"/>
</dbReference>
<comment type="subcellular location">
    <subcellularLocation>
        <location evidence="2">Membrane</location>
        <topology evidence="2">Multi-pass membrane protein</topology>
    </subcellularLocation>
</comment>
<feature type="transmembrane region" description="Helical" evidence="11">
    <location>
        <begin position="327"/>
        <end position="346"/>
    </location>
</feature>
<gene>
    <name evidence="13" type="ORF">LZC94_42310</name>
</gene>
<proteinExistence type="inferred from homology"/>
<dbReference type="Pfam" id="PF02163">
    <property type="entry name" value="Peptidase_M50"/>
    <property type="match status" value="1"/>
</dbReference>
<keyword evidence="8 11" id="KW-1133">Transmembrane helix</keyword>